<organism evidence="6 7">
    <name type="scientific">Kineococcus glutinatus</name>
    <dbReference type="NCBI Taxonomy" id="1070872"/>
    <lineage>
        <taxon>Bacteria</taxon>
        <taxon>Bacillati</taxon>
        <taxon>Actinomycetota</taxon>
        <taxon>Actinomycetes</taxon>
        <taxon>Kineosporiales</taxon>
        <taxon>Kineosporiaceae</taxon>
        <taxon>Kineococcus</taxon>
    </lineage>
</organism>
<dbReference type="Pfam" id="PF13530">
    <property type="entry name" value="SCP2_2"/>
    <property type="match status" value="1"/>
</dbReference>
<feature type="domain" description="N-acetyltransferase" evidence="5">
    <location>
        <begin position="11"/>
        <end position="170"/>
    </location>
</feature>
<evidence type="ECO:0000313" key="7">
    <source>
        <dbReference type="Proteomes" id="UP001501195"/>
    </source>
</evidence>
<comment type="caution">
    <text evidence="4">Lacks conserved residue(s) required for the propagation of feature annotation.</text>
</comment>
<dbReference type="HAMAP" id="MF_01812">
    <property type="entry name" value="Eis"/>
    <property type="match status" value="1"/>
</dbReference>
<dbReference type="Pfam" id="PF17668">
    <property type="entry name" value="Acetyltransf_17"/>
    <property type="match status" value="1"/>
</dbReference>
<dbReference type="InterPro" id="IPR051554">
    <property type="entry name" value="Acetyltransferase_Eis"/>
</dbReference>
<evidence type="ECO:0000313" key="6">
    <source>
        <dbReference type="EMBL" id="GAA4974993.1"/>
    </source>
</evidence>
<evidence type="ECO:0000256" key="2">
    <source>
        <dbReference type="ARBA" id="ARBA00022679"/>
    </source>
</evidence>
<sequence>MVTADPGPAAVDVRLAGPGEGRAWHRTKQLGFLAHPAPDAEVDAWWDRHFEPGRFLGGWDGELCVATSRSIPLELTVPGGRALPASGIASVTVSPTHRRRGLLRRLVHRELELARDRGEAVALLTSAEHAIYGRFGFGHALRHRGFAVDVVRSGRLHPGVGELRDGARIELVPPDRLCEVGPDLHERFRRSRPGAITRSAADWGYRSGELTVPGATSSPCTTAVHREPGGQVSALLSYVTDRAYRDGDPDATMTVVDHLAVDPRAAAALWRFALDVDRVRHVVVPNTAPDDPLLLWLVNPRAARPVGGGVEDLWVRVLDGPRAFAARTYEVPGRVVLDVDDPHGHLAGRWLLHAGTDGTGTLTRTDLPADLRTDAATLGAVYLGGLPVAQFAAAGFVTEQRPGAAAELGRVLRTSTAPWCPDEF</sequence>
<feature type="active site" description="Proton acceptor; via carboxylate" evidence="4">
    <location>
        <position position="424"/>
    </location>
</feature>
<dbReference type="InterPro" id="IPR016181">
    <property type="entry name" value="Acyl_CoA_acyltransferase"/>
</dbReference>
<feature type="binding site" evidence="4">
    <location>
        <begin position="91"/>
        <end position="93"/>
    </location>
    <ligand>
        <name>acetyl-CoA</name>
        <dbReference type="ChEBI" id="CHEBI:57288"/>
    </ligand>
</feature>
<dbReference type="EMBL" id="BAABIL010000200">
    <property type="protein sequence ID" value="GAA4974993.1"/>
    <property type="molecule type" value="Genomic_DNA"/>
</dbReference>
<dbReference type="Pfam" id="PF13527">
    <property type="entry name" value="Acetyltransf_9"/>
    <property type="match status" value="1"/>
</dbReference>
<keyword evidence="7" id="KW-1185">Reference proteome</keyword>
<dbReference type="PANTHER" id="PTHR37817:SF1">
    <property type="entry name" value="N-ACETYLTRANSFERASE EIS"/>
    <property type="match status" value="1"/>
</dbReference>
<dbReference type="PANTHER" id="PTHR37817">
    <property type="entry name" value="N-ACETYLTRANSFERASE EIS"/>
    <property type="match status" value="1"/>
</dbReference>
<dbReference type="InterPro" id="IPR025559">
    <property type="entry name" value="Eis_dom"/>
</dbReference>
<comment type="subunit">
    <text evidence="4">Homohexamer; trimer of dimers.</text>
</comment>
<dbReference type="Gene3D" id="3.40.630.30">
    <property type="match status" value="2"/>
</dbReference>
<accession>A0ABP9HNW2</accession>
<reference evidence="7" key="1">
    <citation type="journal article" date="2019" name="Int. J. Syst. Evol. Microbiol.">
        <title>The Global Catalogue of Microorganisms (GCM) 10K type strain sequencing project: providing services to taxonomists for standard genome sequencing and annotation.</title>
        <authorList>
            <consortium name="The Broad Institute Genomics Platform"/>
            <consortium name="The Broad Institute Genome Sequencing Center for Infectious Disease"/>
            <person name="Wu L."/>
            <person name="Ma J."/>
        </authorList>
    </citation>
    <scope>NUCLEOTIDE SEQUENCE [LARGE SCALE GENOMIC DNA]</scope>
    <source>
        <strain evidence="7">JCM 18126</strain>
    </source>
</reference>
<proteinExistence type="inferred from homology"/>
<comment type="caution">
    <text evidence="6">The sequence shown here is derived from an EMBL/GenBank/DDBJ whole genome shotgun (WGS) entry which is preliminary data.</text>
</comment>
<evidence type="ECO:0000256" key="3">
    <source>
        <dbReference type="ARBA" id="ARBA00023315"/>
    </source>
</evidence>
<dbReference type="InterPro" id="IPR022902">
    <property type="entry name" value="NAcTrfase_Eis"/>
</dbReference>
<feature type="binding site" evidence="4">
    <location>
        <begin position="99"/>
        <end position="104"/>
    </location>
    <ligand>
        <name>acetyl-CoA</name>
        <dbReference type="ChEBI" id="CHEBI:57288"/>
    </ligand>
</feature>
<dbReference type="InterPro" id="IPR041380">
    <property type="entry name" value="Acetyltransf_17"/>
</dbReference>
<dbReference type="PROSITE" id="PS51186">
    <property type="entry name" value="GNAT"/>
    <property type="match status" value="1"/>
</dbReference>
<dbReference type="SUPFAM" id="SSF55729">
    <property type="entry name" value="Acyl-CoA N-acyltransferases (Nat)"/>
    <property type="match status" value="1"/>
</dbReference>
<gene>
    <name evidence="6" type="ORF">GCM10023225_15110</name>
</gene>
<dbReference type="Proteomes" id="UP001501195">
    <property type="component" value="Unassembled WGS sequence"/>
</dbReference>
<feature type="active site" description="Proton donor" evidence="4">
    <location>
        <position position="132"/>
    </location>
</feature>
<evidence type="ECO:0000256" key="1">
    <source>
        <dbReference type="ARBA" id="ARBA00009213"/>
    </source>
</evidence>
<name>A0ABP9HNW2_9ACTN</name>
<dbReference type="InterPro" id="IPR036527">
    <property type="entry name" value="SCP2_sterol-bd_dom_sf"/>
</dbReference>
<keyword evidence="2 4" id="KW-0808">Transferase</keyword>
<comment type="similarity">
    <text evidence="1 4">Belongs to the acetyltransferase Eis family.</text>
</comment>
<protein>
    <submittedName>
        <fullName evidence="6">GNAT family N-acetyltransferase</fullName>
    </submittedName>
</protein>
<dbReference type="SUPFAM" id="SSF55718">
    <property type="entry name" value="SCP-like"/>
    <property type="match status" value="1"/>
</dbReference>
<dbReference type="Gene3D" id="3.30.1050.10">
    <property type="entry name" value="SCP2 sterol-binding domain"/>
    <property type="match status" value="1"/>
</dbReference>
<evidence type="ECO:0000256" key="4">
    <source>
        <dbReference type="HAMAP-Rule" id="MF_01812"/>
    </source>
</evidence>
<dbReference type="NCBIfam" id="NF002367">
    <property type="entry name" value="PRK01346.1-4"/>
    <property type="match status" value="1"/>
</dbReference>
<evidence type="ECO:0000259" key="5">
    <source>
        <dbReference type="PROSITE" id="PS51186"/>
    </source>
</evidence>
<dbReference type="InterPro" id="IPR000182">
    <property type="entry name" value="GNAT_dom"/>
</dbReference>
<keyword evidence="3 4" id="KW-0012">Acyltransferase</keyword>